<keyword evidence="3" id="KW-1185">Reference proteome</keyword>
<reference evidence="2 3" key="1">
    <citation type="submission" date="2018-05" db="EMBL/GenBank/DDBJ databases">
        <title>Genomic Encyclopedia of Type Strains, Phase III (KMG-III): the genomes of soil and plant-associated and newly described type strains.</title>
        <authorList>
            <person name="Whitman W."/>
        </authorList>
    </citation>
    <scope>NUCLEOTIDE SEQUENCE [LARGE SCALE GENOMIC DNA]</scope>
    <source>
        <strain evidence="2 3">CECT 5696</strain>
    </source>
</reference>
<dbReference type="EMBL" id="QGTQ01000001">
    <property type="protein sequence ID" value="PWW08618.1"/>
    <property type="molecule type" value="Genomic_DNA"/>
</dbReference>
<feature type="compositionally biased region" description="Polar residues" evidence="1">
    <location>
        <begin position="134"/>
        <end position="167"/>
    </location>
</feature>
<feature type="region of interest" description="Disordered" evidence="1">
    <location>
        <begin position="45"/>
        <end position="83"/>
    </location>
</feature>
<proteinExistence type="predicted"/>
<protein>
    <submittedName>
        <fullName evidence="2">Uncharacterized protein</fullName>
    </submittedName>
</protein>
<evidence type="ECO:0000256" key="1">
    <source>
        <dbReference type="SAM" id="MobiDB-lite"/>
    </source>
</evidence>
<dbReference type="Proteomes" id="UP000246635">
    <property type="component" value="Unassembled WGS sequence"/>
</dbReference>
<dbReference type="OrthoDB" id="2663902at2"/>
<evidence type="ECO:0000313" key="2">
    <source>
        <dbReference type="EMBL" id="PWW08618.1"/>
    </source>
</evidence>
<name>A0A2V2Z023_9BACL</name>
<evidence type="ECO:0000313" key="3">
    <source>
        <dbReference type="Proteomes" id="UP000246635"/>
    </source>
</evidence>
<accession>A0A2V2Z023</accession>
<feature type="region of interest" description="Disordered" evidence="1">
    <location>
        <begin position="134"/>
        <end position="199"/>
    </location>
</feature>
<feature type="compositionally biased region" description="Low complexity" evidence="1">
    <location>
        <begin position="49"/>
        <end position="63"/>
    </location>
</feature>
<gene>
    <name evidence="2" type="ORF">DFQ01_101342</name>
</gene>
<sequence>MSKRGDRLTVIIEKRGKRIITRAPLHGVDRFVFVVNHQFTNAPNTTQLASGAGRSSAAGSNAAIKSPHTEQQQSVGAGGTAKNVWVPDKHKHKYLYDHGHGHPSKHGHQAQRVHRKEVIIVLNDQVVKLPKNAANASATQVASGAGKYSTSGTNSAIESAGTRQQQAVGGGGKAINKQQKQRVRKPGHKHKHSGGRYGK</sequence>
<dbReference type="AlphaFoldDB" id="A0A2V2Z023"/>
<organism evidence="2 3">
    <name type="scientific">Paenibacillus cellulosilyticus</name>
    <dbReference type="NCBI Taxonomy" id="375489"/>
    <lineage>
        <taxon>Bacteria</taxon>
        <taxon>Bacillati</taxon>
        <taxon>Bacillota</taxon>
        <taxon>Bacilli</taxon>
        <taxon>Bacillales</taxon>
        <taxon>Paenibacillaceae</taxon>
        <taxon>Paenibacillus</taxon>
    </lineage>
</organism>
<comment type="caution">
    <text evidence="2">The sequence shown here is derived from an EMBL/GenBank/DDBJ whole genome shotgun (WGS) entry which is preliminary data.</text>
</comment>
<feature type="compositionally biased region" description="Basic residues" evidence="1">
    <location>
        <begin position="179"/>
        <end position="199"/>
    </location>
</feature>